<dbReference type="Proteomes" id="UP000036681">
    <property type="component" value="Unplaced"/>
</dbReference>
<dbReference type="WBParaSite" id="ALUE_0001311701-mRNA-1">
    <property type="protein sequence ID" value="ALUE_0001311701-mRNA-1"/>
    <property type="gene ID" value="ALUE_0001311701"/>
</dbReference>
<name>A0A0M3I7G0_ASCLU</name>
<dbReference type="AlphaFoldDB" id="A0A0M3I7G0"/>
<dbReference type="SMART" id="SM00320">
    <property type="entry name" value="WD40"/>
    <property type="match status" value="1"/>
</dbReference>
<dbReference type="InterPro" id="IPR001680">
    <property type="entry name" value="WD40_rpt"/>
</dbReference>
<evidence type="ECO:0000313" key="3">
    <source>
        <dbReference type="WBParaSite" id="ALUE_0001311701-mRNA-1"/>
    </source>
</evidence>
<feature type="repeat" description="WD" evidence="1">
    <location>
        <begin position="18"/>
        <end position="52"/>
    </location>
</feature>
<dbReference type="InterPro" id="IPR015943">
    <property type="entry name" value="WD40/YVTN_repeat-like_dom_sf"/>
</dbReference>
<dbReference type="InterPro" id="IPR036322">
    <property type="entry name" value="WD40_repeat_dom_sf"/>
</dbReference>
<dbReference type="PROSITE" id="PS50294">
    <property type="entry name" value="WD_REPEATS_REGION"/>
    <property type="match status" value="1"/>
</dbReference>
<dbReference type="Pfam" id="PF00400">
    <property type="entry name" value="WD40"/>
    <property type="match status" value="1"/>
</dbReference>
<accession>A0A0M3I7G0</accession>
<protein>
    <submittedName>
        <fullName evidence="3">WD_REPEATS_REGION domain-containing protein</fullName>
    </submittedName>
</protein>
<sequence>MSIMVVGEMLHFMKGIDFPGHDDELNHCSAHLSQKLVVTASRDSTFRLWDFREPIHSVAVFQGHNEFVNCCVVCIWVQTSVLLLKFLIAMSTHVAT</sequence>
<dbReference type="SUPFAM" id="SSF50978">
    <property type="entry name" value="WD40 repeat-like"/>
    <property type="match status" value="1"/>
</dbReference>
<organism evidence="2 3">
    <name type="scientific">Ascaris lumbricoides</name>
    <name type="common">Giant roundworm</name>
    <dbReference type="NCBI Taxonomy" id="6252"/>
    <lineage>
        <taxon>Eukaryota</taxon>
        <taxon>Metazoa</taxon>
        <taxon>Ecdysozoa</taxon>
        <taxon>Nematoda</taxon>
        <taxon>Chromadorea</taxon>
        <taxon>Rhabditida</taxon>
        <taxon>Spirurina</taxon>
        <taxon>Ascaridomorpha</taxon>
        <taxon>Ascaridoidea</taxon>
        <taxon>Ascarididae</taxon>
        <taxon>Ascaris</taxon>
    </lineage>
</organism>
<evidence type="ECO:0000313" key="2">
    <source>
        <dbReference type="Proteomes" id="UP000036681"/>
    </source>
</evidence>
<keyword evidence="2" id="KW-1185">Reference proteome</keyword>
<evidence type="ECO:0000256" key="1">
    <source>
        <dbReference type="PROSITE-ProRule" id="PRU00221"/>
    </source>
</evidence>
<keyword evidence="1" id="KW-0853">WD repeat</keyword>
<dbReference type="PROSITE" id="PS50082">
    <property type="entry name" value="WD_REPEATS_2"/>
    <property type="match status" value="1"/>
</dbReference>
<reference evidence="3" key="1">
    <citation type="submission" date="2017-02" db="UniProtKB">
        <authorList>
            <consortium name="WormBaseParasite"/>
        </authorList>
    </citation>
    <scope>IDENTIFICATION</scope>
</reference>
<proteinExistence type="predicted"/>
<dbReference type="Gene3D" id="2.130.10.10">
    <property type="entry name" value="YVTN repeat-like/Quinoprotein amine dehydrogenase"/>
    <property type="match status" value="1"/>
</dbReference>